<evidence type="ECO:0000313" key="2">
    <source>
        <dbReference type="EMBL" id="WCR10831.1"/>
    </source>
</evidence>
<evidence type="ECO:0008006" key="4">
    <source>
        <dbReference type="Google" id="ProtNLM"/>
    </source>
</evidence>
<keyword evidence="1" id="KW-1133">Transmembrane helix</keyword>
<accession>A0ABY7SUW7</accession>
<feature type="transmembrane region" description="Helical" evidence="1">
    <location>
        <begin position="56"/>
        <end position="80"/>
    </location>
</feature>
<protein>
    <recommendedName>
        <fullName evidence="4">Ion channel</fullName>
    </recommendedName>
</protein>
<reference evidence="2 3" key="1">
    <citation type="submission" date="2021-01" db="EMBL/GenBank/DDBJ databases">
        <title>Biogeographic distribution of Paracoccus.</title>
        <authorList>
            <person name="Hollensteiner J."/>
            <person name="Leineberger J."/>
            <person name="Brinkhoff T."/>
            <person name="Daniel R."/>
        </authorList>
    </citation>
    <scope>NUCLEOTIDE SEQUENCE [LARGE SCALE GENOMIC DNA]</scope>
    <source>
        <strain evidence="2 3">LMG25392</strain>
    </source>
</reference>
<keyword evidence="1" id="KW-0812">Transmembrane</keyword>
<sequence>MPLIGLLGLICLMIVMADFLMTTVGTNDTSPIAMRIGKLAFRLVRRLPETDLKHKVIGPLVVATAATWWILGVNLSWAMIFMGVPDSLVEQNAGRTADAVGYISHVGHLLSTVGGGPTSPASTGIALLGVVVAVNGMIVLTLAVSFVMSTTQTVVEGRRLLLYLGASRTGDADVLKDLAGLTAQLNTAPFALFFSHQDAGLRIPEQLSHIFTRRLDDTDVEWSRLIRALPYFQQYSDAGMATGLERWLSAFSARRSD</sequence>
<proteinExistence type="predicted"/>
<keyword evidence="3" id="KW-1185">Reference proteome</keyword>
<feature type="transmembrane region" description="Helical" evidence="1">
    <location>
        <begin position="6"/>
        <end position="25"/>
    </location>
</feature>
<evidence type="ECO:0000256" key="1">
    <source>
        <dbReference type="SAM" id="Phobius"/>
    </source>
</evidence>
<evidence type="ECO:0000313" key="3">
    <source>
        <dbReference type="Proteomes" id="UP001218412"/>
    </source>
</evidence>
<feature type="transmembrane region" description="Helical" evidence="1">
    <location>
        <begin position="125"/>
        <end position="149"/>
    </location>
</feature>
<dbReference type="EMBL" id="CP067134">
    <property type="protein sequence ID" value="WCR10831.1"/>
    <property type="molecule type" value="Genomic_DNA"/>
</dbReference>
<keyword evidence="1" id="KW-0472">Membrane</keyword>
<organism evidence="2 3">
    <name type="scientific">Paracoccus stylophorae</name>
    <dbReference type="NCBI Taxonomy" id="659350"/>
    <lineage>
        <taxon>Bacteria</taxon>
        <taxon>Pseudomonadati</taxon>
        <taxon>Pseudomonadota</taxon>
        <taxon>Alphaproteobacteria</taxon>
        <taxon>Rhodobacterales</taxon>
        <taxon>Paracoccaceae</taxon>
        <taxon>Paracoccus</taxon>
    </lineage>
</organism>
<dbReference type="Proteomes" id="UP001218412">
    <property type="component" value="Chromosome"/>
</dbReference>
<dbReference type="RefSeq" id="WP_272858913.1">
    <property type="nucleotide sequence ID" value="NZ_CP067134.1"/>
</dbReference>
<name>A0ABY7SUW7_9RHOB</name>
<gene>
    <name evidence="2" type="ORF">JHW45_17660</name>
</gene>